<evidence type="ECO:0000313" key="2">
    <source>
        <dbReference type="Proteomes" id="UP001215598"/>
    </source>
</evidence>
<keyword evidence="2" id="KW-1185">Reference proteome</keyword>
<comment type="caution">
    <text evidence="1">The sequence shown here is derived from an EMBL/GenBank/DDBJ whole genome shotgun (WGS) entry which is preliminary data.</text>
</comment>
<name>A0AAD7HSI7_9AGAR</name>
<gene>
    <name evidence="1" type="ORF">B0H16DRAFT_1471483</name>
</gene>
<dbReference type="EMBL" id="JARKIB010000188">
    <property type="protein sequence ID" value="KAJ7726229.1"/>
    <property type="molecule type" value="Genomic_DNA"/>
</dbReference>
<protein>
    <submittedName>
        <fullName evidence="1">Uncharacterized protein</fullName>
    </submittedName>
</protein>
<accession>A0AAD7HSI7</accession>
<reference evidence="1" key="1">
    <citation type="submission" date="2023-03" db="EMBL/GenBank/DDBJ databases">
        <title>Massive genome expansion in bonnet fungi (Mycena s.s.) driven by repeated elements and novel gene families across ecological guilds.</title>
        <authorList>
            <consortium name="Lawrence Berkeley National Laboratory"/>
            <person name="Harder C.B."/>
            <person name="Miyauchi S."/>
            <person name="Viragh M."/>
            <person name="Kuo A."/>
            <person name="Thoen E."/>
            <person name="Andreopoulos B."/>
            <person name="Lu D."/>
            <person name="Skrede I."/>
            <person name="Drula E."/>
            <person name="Henrissat B."/>
            <person name="Morin E."/>
            <person name="Kohler A."/>
            <person name="Barry K."/>
            <person name="LaButti K."/>
            <person name="Morin E."/>
            <person name="Salamov A."/>
            <person name="Lipzen A."/>
            <person name="Mereny Z."/>
            <person name="Hegedus B."/>
            <person name="Baldrian P."/>
            <person name="Stursova M."/>
            <person name="Weitz H."/>
            <person name="Taylor A."/>
            <person name="Grigoriev I.V."/>
            <person name="Nagy L.G."/>
            <person name="Martin F."/>
            <person name="Kauserud H."/>
        </authorList>
    </citation>
    <scope>NUCLEOTIDE SEQUENCE</scope>
    <source>
        <strain evidence="1">CBHHK182m</strain>
    </source>
</reference>
<proteinExistence type="predicted"/>
<evidence type="ECO:0000313" key="1">
    <source>
        <dbReference type="EMBL" id="KAJ7726229.1"/>
    </source>
</evidence>
<sequence length="145" mass="15495">MFSGALIELTLFVSVPPARNLGISGVVVLPTPIPKNNGRSSSKSHPDFSQRNKKYWFQDCSIAAMAYNFGSIMFAMIAISNISVDLGVGLGGDRITLMVAAKLTNAQNDPGAADWVFDDEGVLACIVSRSSELSIDATGPRWRTA</sequence>
<organism evidence="1 2">
    <name type="scientific">Mycena metata</name>
    <dbReference type="NCBI Taxonomy" id="1033252"/>
    <lineage>
        <taxon>Eukaryota</taxon>
        <taxon>Fungi</taxon>
        <taxon>Dikarya</taxon>
        <taxon>Basidiomycota</taxon>
        <taxon>Agaricomycotina</taxon>
        <taxon>Agaricomycetes</taxon>
        <taxon>Agaricomycetidae</taxon>
        <taxon>Agaricales</taxon>
        <taxon>Marasmiineae</taxon>
        <taxon>Mycenaceae</taxon>
        <taxon>Mycena</taxon>
    </lineage>
</organism>
<dbReference type="Proteomes" id="UP001215598">
    <property type="component" value="Unassembled WGS sequence"/>
</dbReference>
<dbReference type="AlphaFoldDB" id="A0AAD7HSI7"/>